<comment type="caution">
    <text evidence="3">The sequence shown here is derived from an EMBL/GenBank/DDBJ whole genome shotgun (WGS) entry which is preliminary data.</text>
</comment>
<dbReference type="PANTHER" id="PTHR43586:SF8">
    <property type="entry name" value="CYSTEINE DESULFURASE 1, CHLOROPLASTIC"/>
    <property type="match status" value="1"/>
</dbReference>
<dbReference type="InterPro" id="IPR000192">
    <property type="entry name" value="Aminotrans_V_dom"/>
</dbReference>
<dbReference type="Pfam" id="PF00266">
    <property type="entry name" value="Aminotran_5"/>
    <property type="match status" value="1"/>
</dbReference>
<organism evidence="3">
    <name type="scientific">Salvia splendens</name>
    <name type="common">Scarlet sage</name>
    <dbReference type="NCBI Taxonomy" id="180675"/>
    <lineage>
        <taxon>Eukaryota</taxon>
        <taxon>Viridiplantae</taxon>
        <taxon>Streptophyta</taxon>
        <taxon>Embryophyta</taxon>
        <taxon>Tracheophyta</taxon>
        <taxon>Spermatophyta</taxon>
        <taxon>Magnoliopsida</taxon>
        <taxon>eudicotyledons</taxon>
        <taxon>Gunneridae</taxon>
        <taxon>Pentapetalae</taxon>
        <taxon>asterids</taxon>
        <taxon>lamiids</taxon>
        <taxon>Lamiales</taxon>
        <taxon>Lamiaceae</taxon>
        <taxon>Nepetoideae</taxon>
        <taxon>Mentheae</taxon>
        <taxon>Salviinae</taxon>
        <taxon>Salvia</taxon>
        <taxon>Salvia subgen. Calosphace</taxon>
        <taxon>core Calosphace</taxon>
    </lineage>
</organism>
<dbReference type="InterPro" id="IPR015421">
    <property type="entry name" value="PyrdxlP-dep_Trfase_major"/>
</dbReference>
<dbReference type="InterPro" id="IPR015424">
    <property type="entry name" value="PyrdxlP-dep_Trfase"/>
</dbReference>
<reference evidence="3" key="1">
    <citation type="submission" date="2018-01" db="EMBL/GenBank/DDBJ databases">
        <authorList>
            <person name="Mao J.F."/>
        </authorList>
    </citation>
    <scope>NUCLEOTIDE SEQUENCE</scope>
    <source>
        <strain evidence="3">Huo1</strain>
        <tissue evidence="3">Leaf</tissue>
    </source>
</reference>
<dbReference type="Gene3D" id="3.40.640.10">
    <property type="entry name" value="Type I PLP-dependent aspartate aminotransferase-like (Major domain)"/>
    <property type="match status" value="1"/>
</dbReference>
<keyword evidence="4" id="KW-1185">Reference proteome</keyword>
<feature type="domain" description="Aminotransferase class V" evidence="2">
    <location>
        <begin position="48"/>
        <end position="91"/>
    </location>
</feature>
<dbReference type="SUPFAM" id="SSF53383">
    <property type="entry name" value="PLP-dependent transferases"/>
    <property type="match status" value="1"/>
</dbReference>
<evidence type="ECO:0000313" key="4">
    <source>
        <dbReference type="Proteomes" id="UP000298416"/>
    </source>
</evidence>
<dbReference type="Proteomes" id="UP000298416">
    <property type="component" value="Unassembled WGS sequence"/>
</dbReference>
<dbReference type="AlphaFoldDB" id="A0A8X8W3U1"/>
<gene>
    <name evidence="3" type="ORF">SASPL_152413</name>
</gene>
<evidence type="ECO:0000313" key="3">
    <source>
        <dbReference type="EMBL" id="KAG6387226.1"/>
    </source>
</evidence>
<sequence>MISKQAKLVVVHHVSNMLGLLLFRWSRHVILKSRPDRFCRCLHLLLFSQLIKWAHDVGAKVLVDACQSVPHMVVDVRSLDADVLVASSHKVKSFPTFPSALEFKCVGLQALGSYMVKVSSCLPASFLSTQRPCLRNVTRAALYSFNVEGVHPTDIATFLDQQVHVKLH</sequence>
<keyword evidence="1" id="KW-0663">Pyridoxal phosphate</keyword>
<name>A0A8X8W3U1_SALSN</name>
<accession>A0A8X8W3U1</accession>
<evidence type="ECO:0000256" key="1">
    <source>
        <dbReference type="ARBA" id="ARBA00022898"/>
    </source>
</evidence>
<proteinExistence type="predicted"/>
<reference evidence="3" key="2">
    <citation type="submission" date="2020-08" db="EMBL/GenBank/DDBJ databases">
        <title>Plant Genome Project.</title>
        <authorList>
            <person name="Zhang R.-G."/>
        </authorList>
    </citation>
    <scope>NUCLEOTIDE SEQUENCE</scope>
    <source>
        <strain evidence="3">Huo1</strain>
        <tissue evidence="3">Leaf</tissue>
    </source>
</reference>
<evidence type="ECO:0000259" key="2">
    <source>
        <dbReference type="Pfam" id="PF00266"/>
    </source>
</evidence>
<dbReference type="PANTHER" id="PTHR43586">
    <property type="entry name" value="CYSTEINE DESULFURASE"/>
    <property type="match status" value="1"/>
</dbReference>
<protein>
    <recommendedName>
        <fullName evidence="2">Aminotransferase class V domain-containing protein</fullName>
    </recommendedName>
</protein>
<dbReference type="EMBL" id="PNBA02000021">
    <property type="protein sequence ID" value="KAG6387226.1"/>
    <property type="molecule type" value="Genomic_DNA"/>
</dbReference>